<dbReference type="InterPro" id="IPR036390">
    <property type="entry name" value="WH_DNA-bd_sf"/>
</dbReference>
<dbReference type="SMART" id="SM00347">
    <property type="entry name" value="HTH_MARR"/>
    <property type="match status" value="1"/>
</dbReference>
<dbReference type="InterPro" id="IPR036388">
    <property type="entry name" value="WH-like_DNA-bd_sf"/>
</dbReference>
<dbReference type="InterPro" id="IPR016181">
    <property type="entry name" value="Acyl_CoA_acyltransferase"/>
</dbReference>
<keyword evidence="1" id="KW-0808">Transferase</keyword>
<gene>
    <name evidence="4" type="ORF">HY834_05415</name>
</gene>
<comment type="caution">
    <text evidence="4">The sequence shown here is derived from an EMBL/GenBank/DDBJ whole genome shotgun (WGS) entry which is preliminary data.</text>
</comment>
<evidence type="ECO:0000313" key="5">
    <source>
        <dbReference type="Proteomes" id="UP000782610"/>
    </source>
</evidence>
<evidence type="ECO:0000313" key="4">
    <source>
        <dbReference type="EMBL" id="MBI4921166.1"/>
    </source>
</evidence>
<name>A0A933L0C9_9HYPH</name>
<dbReference type="InterPro" id="IPR000835">
    <property type="entry name" value="HTH_MarR-typ"/>
</dbReference>
<evidence type="ECO:0000256" key="1">
    <source>
        <dbReference type="ARBA" id="ARBA00022679"/>
    </source>
</evidence>
<dbReference type="Pfam" id="PF00583">
    <property type="entry name" value="Acetyltransf_1"/>
    <property type="match status" value="1"/>
</dbReference>
<dbReference type="GO" id="GO:0003700">
    <property type="term" value="F:DNA-binding transcription factor activity"/>
    <property type="evidence" value="ECO:0007669"/>
    <property type="project" value="InterPro"/>
</dbReference>
<dbReference type="Gene3D" id="3.40.630.30">
    <property type="match status" value="1"/>
</dbReference>
<dbReference type="CDD" id="cd04301">
    <property type="entry name" value="NAT_SF"/>
    <property type="match status" value="1"/>
</dbReference>
<dbReference type="InterPro" id="IPR050769">
    <property type="entry name" value="NAT_camello-type"/>
</dbReference>
<dbReference type="GO" id="GO:0008080">
    <property type="term" value="F:N-acetyltransferase activity"/>
    <property type="evidence" value="ECO:0007669"/>
    <property type="project" value="InterPro"/>
</dbReference>
<dbReference type="Proteomes" id="UP000782610">
    <property type="component" value="Unassembled WGS sequence"/>
</dbReference>
<dbReference type="PROSITE" id="PS50995">
    <property type="entry name" value="HTH_MARR_2"/>
    <property type="match status" value="1"/>
</dbReference>
<dbReference type="PANTHER" id="PTHR13947:SF37">
    <property type="entry name" value="LD18367P"/>
    <property type="match status" value="1"/>
</dbReference>
<dbReference type="EMBL" id="JACRAF010000017">
    <property type="protein sequence ID" value="MBI4921166.1"/>
    <property type="molecule type" value="Genomic_DNA"/>
</dbReference>
<sequence>MADDDVARIRAFNRFYTRQIGLLNEVIARSRFSLGEGRVLYEIAQRGHTTGAELAASLGLDPAYLSRILQKFLGQGLVLLSPSPTDRRANRITLSEAGDVAMAELETLNDAAIEAVLAPVAPADRPALVAAMSTIRSILGDTPRRGPIILRPHRVGEYGWLIHRQGLLYNQQFGWDIGFEALAAGIYREFHDLPATPPKALWVAEHDGGIVGSVFVIPLAGSTGTAQLRMLYVEPETRGQGLGTTLVRQAVAFARDSGYRRMRLWTQANLEAARRIYAAAGFTMVEASPHHSFGKDLVSEFWELEL</sequence>
<organism evidence="4 5">
    <name type="scientific">Devosia nanyangense</name>
    <dbReference type="NCBI Taxonomy" id="1228055"/>
    <lineage>
        <taxon>Bacteria</taxon>
        <taxon>Pseudomonadati</taxon>
        <taxon>Pseudomonadota</taxon>
        <taxon>Alphaproteobacteria</taxon>
        <taxon>Hyphomicrobiales</taxon>
        <taxon>Devosiaceae</taxon>
        <taxon>Devosia</taxon>
    </lineage>
</organism>
<dbReference type="SUPFAM" id="SSF46785">
    <property type="entry name" value="Winged helix' DNA-binding domain"/>
    <property type="match status" value="1"/>
</dbReference>
<proteinExistence type="predicted"/>
<dbReference type="PANTHER" id="PTHR13947">
    <property type="entry name" value="GNAT FAMILY N-ACETYLTRANSFERASE"/>
    <property type="match status" value="1"/>
</dbReference>
<dbReference type="Pfam" id="PF01047">
    <property type="entry name" value="MarR"/>
    <property type="match status" value="1"/>
</dbReference>
<feature type="domain" description="N-acetyltransferase" evidence="3">
    <location>
        <begin position="148"/>
        <end position="305"/>
    </location>
</feature>
<dbReference type="InterPro" id="IPR000182">
    <property type="entry name" value="GNAT_dom"/>
</dbReference>
<dbReference type="SUPFAM" id="SSF55729">
    <property type="entry name" value="Acyl-CoA N-acyltransferases (Nat)"/>
    <property type="match status" value="1"/>
</dbReference>
<dbReference type="AlphaFoldDB" id="A0A933L0C9"/>
<dbReference type="PROSITE" id="PS51186">
    <property type="entry name" value="GNAT"/>
    <property type="match status" value="1"/>
</dbReference>
<evidence type="ECO:0000259" key="3">
    <source>
        <dbReference type="PROSITE" id="PS51186"/>
    </source>
</evidence>
<dbReference type="Gene3D" id="1.10.10.10">
    <property type="entry name" value="Winged helix-like DNA-binding domain superfamily/Winged helix DNA-binding domain"/>
    <property type="match status" value="1"/>
</dbReference>
<reference evidence="4" key="1">
    <citation type="submission" date="2020-07" db="EMBL/GenBank/DDBJ databases">
        <title>Huge and variable diversity of episymbiotic CPR bacteria and DPANN archaea in groundwater ecosystems.</title>
        <authorList>
            <person name="He C.Y."/>
            <person name="Keren R."/>
            <person name="Whittaker M."/>
            <person name="Farag I.F."/>
            <person name="Doudna J."/>
            <person name="Cate J.H.D."/>
            <person name="Banfield J.F."/>
        </authorList>
    </citation>
    <scope>NUCLEOTIDE SEQUENCE</scope>
    <source>
        <strain evidence="4">NC_groundwater_1586_Pr3_B-0.1um_66_15</strain>
    </source>
</reference>
<accession>A0A933L0C9</accession>
<evidence type="ECO:0000259" key="2">
    <source>
        <dbReference type="PROSITE" id="PS50995"/>
    </source>
</evidence>
<protein>
    <submittedName>
        <fullName evidence="4">MarR family transcriptional regulator</fullName>
    </submittedName>
</protein>
<feature type="domain" description="HTH marR-type" evidence="2">
    <location>
        <begin position="1"/>
        <end position="137"/>
    </location>
</feature>